<feature type="binding site" evidence="9 11">
    <location>
        <position position="197"/>
    </location>
    <ligand>
        <name>FMN</name>
        <dbReference type="ChEBI" id="CHEBI:58210"/>
    </ligand>
</feature>
<dbReference type="InterPro" id="IPR019576">
    <property type="entry name" value="Pyridoxamine_oxidase_dimer_C"/>
</dbReference>
<comment type="pathway">
    <text evidence="2 9">Cofactor metabolism; pyridoxal 5'-phosphate salvage; pyridoxal 5'-phosphate from pyridoxine 5'-phosphate: step 1/1.</text>
</comment>
<dbReference type="GO" id="GO:0004733">
    <property type="term" value="F:pyridoxamine phosphate oxidase activity"/>
    <property type="evidence" value="ECO:0007669"/>
    <property type="project" value="UniProtKB-UniRule"/>
</dbReference>
<evidence type="ECO:0000256" key="10">
    <source>
        <dbReference type="PIRSR" id="PIRSR000190-1"/>
    </source>
</evidence>
<dbReference type="Pfam" id="PF01243">
    <property type="entry name" value="PNPOx_N"/>
    <property type="match status" value="1"/>
</dbReference>
<feature type="binding site" evidence="9 10">
    <location>
        <begin position="193"/>
        <end position="195"/>
    </location>
    <ligand>
        <name>substrate</name>
    </ligand>
</feature>
<comment type="pathway">
    <text evidence="1 9">Cofactor metabolism; pyridoxal 5'-phosphate salvage; pyridoxal 5'-phosphate from pyridoxamine 5'-phosphate: step 1/1.</text>
</comment>
<protein>
    <recommendedName>
        <fullName evidence="9">Pyridoxine/pyridoxamine 5'-phosphate oxidase</fullName>
        <ecNumber evidence="9">1.4.3.5</ecNumber>
    </recommendedName>
    <alternativeName>
        <fullName evidence="9">PNP/PMP oxidase</fullName>
        <shortName evidence="9">PNPOx</shortName>
    </alternativeName>
    <alternativeName>
        <fullName evidence="9">Pyridoxal 5'-phosphate synthase</fullName>
    </alternativeName>
</protein>
<dbReference type="Pfam" id="PF10590">
    <property type="entry name" value="PNP_phzG_C"/>
    <property type="match status" value="1"/>
</dbReference>
<dbReference type="AlphaFoldDB" id="A0A9X1UWR9"/>
<evidence type="ECO:0000313" key="15">
    <source>
        <dbReference type="Proteomes" id="UP001139344"/>
    </source>
</evidence>
<dbReference type="NCBIfam" id="NF004231">
    <property type="entry name" value="PRK05679.1"/>
    <property type="match status" value="1"/>
</dbReference>
<evidence type="ECO:0000256" key="6">
    <source>
        <dbReference type="ARBA" id="ARBA00022643"/>
    </source>
</evidence>
<feature type="binding site" evidence="9 11">
    <location>
        <position position="107"/>
    </location>
    <ligand>
        <name>FMN</name>
        <dbReference type="ChEBI" id="CHEBI:58210"/>
    </ligand>
</feature>
<dbReference type="PANTHER" id="PTHR10851">
    <property type="entry name" value="PYRIDOXINE-5-PHOSPHATE OXIDASE"/>
    <property type="match status" value="1"/>
</dbReference>
<dbReference type="RefSeq" id="WP_240098380.1">
    <property type="nucleotide sequence ID" value="NZ_JAJSON010000019.1"/>
</dbReference>
<name>A0A9X1UWR9_9FLAO</name>
<feature type="binding site" evidence="9 10">
    <location>
        <position position="68"/>
    </location>
    <ligand>
        <name>substrate</name>
    </ligand>
</feature>
<dbReference type="InterPro" id="IPR012349">
    <property type="entry name" value="Split_barrel_FMN-bd"/>
</dbReference>
<feature type="domain" description="Pyridoxine 5'-phosphate oxidase dimerisation C-terminal" evidence="13">
    <location>
        <begin position="174"/>
        <end position="214"/>
    </location>
</feature>
<feature type="binding site" evidence="9 11">
    <location>
        <begin position="142"/>
        <end position="143"/>
    </location>
    <ligand>
        <name>FMN</name>
        <dbReference type="ChEBI" id="CHEBI:58210"/>
    </ligand>
</feature>
<feature type="binding site" evidence="9 11">
    <location>
        <position position="187"/>
    </location>
    <ligand>
        <name>FMN</name>
        <dbReference type="ChEBI" id="CHEBI:58210"/>
    </ligand>
</feature>
<evidence type="ECO:0000256" key="3">
    <source>
        <dbReference type="ARBA" id="ARBA00007301"/>
    </source>
</evidence>
<evidence type="ECO:0000256" key="11">
    <source>
        <dbReference type="PIRSR" id="PIRSR000190-2"/>
    </source>
</evidence>
<comment type="function">
    <text evidence="9">Catalyzes the oxidation of either pyridoxine 5'-phosphate (PNP) or pyridoxamine 5'-phosphate (PMP) into pyridoxal 5'-phosphate (PLP).</text>
</comment>
<evidence type="ECO:0000256" key="2">
    <source>
        <dbReference type="ARBA" id="ARBA00005037"/>
    </source>
</evidence>
<dbReference type="PANTHER" id="PTHR10851:SF0">
    <property type="entry name" value="PYRIDOXINE-5'-PHOSPHATE OXIDASE"/>
    <property type="match status" value="1"/>
</dbReference>
<dbReference type="SUPFAM" id="SSF50475">
    <property type="entry name" value="FMN-binding split barrel"/>
    <property type="match status" value="1"/>
</dbReference>
<comment type="subunit">
    <text evidence="4 9">Homodimer.</text>
</comment>
<evidence type="ECO:0000256" key="8">
    <source>
        <dbReference type="ARBA" id="ARBA00023096"/>
    </source>
</evidence>
<dbReference type="InterPro" id="IPR019740">
    <property type="entry name" value="Pyridox_Oxase_CS"/>
</dbReference>
<dbReference type="NCBIfam" id="TIGR00558">
    <property type="entry name" value="pdxH"/>
    <property type="match status" value="1"/>
</dbReference>
<evidence type="ECO:0000259" key="13">
    <source>
        <dbReference type="Pfam" id="PF10590"/>
    </source>
</evidence>
<dbReference type="InterPro" id="IPR000659">
    <property type="entry name" value="Pyridox_Oxase"/>
</dbReference>
<accession>A0A9X1UWR9</accession>
<feature type="binding site" evidence="9 10">
    <location>
        <position position="133"/>
    </location>
    <ligand>
        <name>substrate</name>
    </ligand>
</feature>
<comment type="catalytic activity">
    <reaction evidence="9">
        <text>pyridoxamine 5'-phosphate + O2 + H2O = pyridoxal 5'-phosphate + H2O2 + NH4(+)</text>
        <dbReference type="Rhea" id="RHEA:15817"/>
        <dbReference type="ChEBI" id="CHEBI:15377"/>
        <dbReference type="ChEBI" id="CHEBI:15379"/>
        <dbReference type="ChEBI" id="CHEBI:16240"/>
        <dbReference type="ChEBI" id="CHEBI:28938"/>
        <dbReference type="ChEBI" id="CHEBI:58451"/>
        <dbReference type="ChEBI" id="CHEBI:597326"/>
        <dbReference type="EC" id="1.4.3.5"/>
    </reaction>
</comment>
<comment type="caution">
    <text evidence="14">The sequence shown here is derived from an EMBL/GenBank/DDBJ whole genome shotgun (WGS) entry which is preliminary data.</text>
</comment>
<keyword evidence="8 9" id="KW-0664">Pyridoxine biosynthesis</keyword>
<feature type="binding site" evidence="9 10">
    <location>
        <position position="125"/>
    </location>
    <ligand>
        <name>substrate</name>
    </ligand>
</feature>
<feature type="binding site" evidence="10">
    <location>
        <begin position="9"/>
        <end position="12"/>
    </location>
    <ligand>
        <name>substrate</name>
    </ligand>
</feature>
<feature type="binding site" evidence="9 11">
    <location>
        <begin position="63"/>
        <end position="68"/>
    </location>
    <ligand>
        <name>FMN</name>
        <dbReference type="ChEBI" id="CHEBI:58210"/>
    </ligand>
</feature>
<comment type="catalytic activity">
    <reaction evidence="9">
        <text>pyridoxine 5'-phosphate + O2 = pyridoxal 5'-phosphate + H2O2</text>
        <dbReference type="Rhea" id="RHEA:15149"/>
        <dbReference type="ChEBI" id="CHEBI:15379"/>
        <dbReference type="ChEBI" id="CHEBI:16240"/>
        <dbReference type="ChEBI" id="CHEBI:58589"/>
        <dbReference type="ChEBI" id="CHEBI:597326"/>
        <dbReference type="EC" id="1.4.3.5"/>
    </reaction>
</comment>
<comment type="caution">
    <text evidence="9">Lacks conserved residue(s) required for the propagation of feature annotation.</text>
</comment>
<evidence type="ECO:0000313" key="14">
    <source>
        <dbReference type="EMBL" id="MCG9971795.1"/>
    </source>
</evidence>
<dbReference type="PROSITE" id="PS01064">
    <property type="entry name" value="PYRIDOX_OXIDASE"/>
    <property type="match status" value="1"/>
</dbReference>
<feature type="binding site" evidence="9 11">
    <location>
        <begin position="78"/>
        <end position="79"/>
    </location>
    <ligand>
        <name>FMN</name>
        <dbReference type="ChEBI" id="CHEBI:58210"/>
    </ligand>
</feature>
<feature type="binding site" evidence="9 11">
    <location>
        <position position="85"/>
    </location>
    <ligand>
        <name>FMN</name>
        <dbReference type="ChEBI" id="CHEBI:58210"/>
    </ligand>
</feature>
<evidence type="ECO:0000259" key="12">
    <source>
        <dbReference type="Pfam" id="PF01243"/>
    </source>
</evidence>
<dbReference type="HAMAP" id="MF_01629">
    <property type="entry name" value="PdxH"/>
    <property type="match status" value="1"/>
</dbReference>
<dbReference type="EC" id="1.4.3.5" evidence="9"/>
<reference evidence="14" key="1">
    <citation type="submission" date="2021-12" db="EMBL/GenBank/DDBJ databases">
        <title>Description of Gramella crocea sp. nov., a new bacterium isolated from activated sludge.</title>
        <authorList>
            <person name="Zhang X."/>
        </authorList>
    </citation>
    <scope>NUCLEOTIDE SEQUENCE</scope>
    <source>
        <strain evidence="14">YB25</strain>
    </source>
</reference>
<sequence>MQNDLTKYRRSYEKGRLLEDDIPKDPLILFQSWFGLAHDSTLVEEAYAMSLSTVGKDMMPKTRIVLMKSFDREGFVFFTNYESDKGKDLEENPKCCLSFFWPALEKQVIIQGEVSKIAKEESESYFHSRPRGSQLGAHASNQSTVIPSRHFLEEKLAGLERKFENKDVPLPSYWGGYLVKPLTIEFWQGRRNRLHDRILYSLEETNWKFERLAP</sequence>
<keyword evidence="5 9" id="KW-0285">Flavoprotein</keyword>
<evidence type="ECO:0000256" key="7">
    <source>
        <dbReference type="ARBA" id="ARBA00023002"/>
    </source>
</evidence>
<dbReference type="Proteomes" id="UP001139344">
    <property type="component" value="Unassembled WGS sequence"/>
</dbReference>
<dbReference type="Gene3D" id="2.30.110.10">
    <property type="entry name" value="Electron Transport, Fmn-binding Protein, Chain A"/>
    <property type="match status" value="1"/>
</dbReference>
<dbReference type="InterPro" id="IPR011576">
    <property type="entry name" value="Pyridox_Oxase_N"/>
</dbReference>
<comment type="similarity">
    <text evidence="3 9">Belongs to the pyridoxamine 5'-phosphate oxidase family.</text>
</comment>
<organism evidence="14 15">
    <name type="scientific">Christiangramia crocea</name>
    <dbReference type="NCBI Taxonomy" id="2904124"/>
    <lineage>
        <taxon>Bacteria</taxon>
        <taxon>Pseudomonadati</taxon>
        <taxon>Bacteroidota</taxon>
        <taxon>Flavobacteriia</taxon>
        <taxon>Flavobacteriales</taxon>
        <taxon>Flavobacteriaceae</taxon>
        <taxon>Christiangramia</taxon>
    </lineage>
</organism>
<dbReference type="GO" id="GO:0008615">
    <property type="term" value="P:pyridoxine biosynthetic process"/>
    <property type="evidence" value="ECO:0007669"/>
    <property type="project" value="UniProtKB-UniRule"/>
</dbReference>
<dbReference type="FunFam" id="2.30.110.10:FF:000005">
    <property type="entry name" value="NAD(P)H-hydrate epimerase"/>
    <property type="match status" value="1"/>
</dbReference>
<feature type="binding site" evidence="9 10">
    <location>
        <position position="129"/>
    </location>
    <ligand>
        <name>substrate</name>
    </ligand>
</feature>
<dbReference type="PIRSF" id="PIRSF000190">
    <property type="entry name" value="Pyd_amn-ph_oxd"/>
    <property type="match status" value="1"/>
</dbReference>
<evidence type="ECO:0000256" key="4">
    <source>
        <dbReference type="ARBA" id="ARBA00011738"/>
    </source>
</evidence>
<dbReference type="EMBL" id="JAJSON010000019">
    <property type="protein sequence ID" value="MCG9971795.1"/>
    <property type="molecule type" value="Genomic_DNA"/>
</dbReference>
<evidence type="ECO:0000256" key="5">
    <source>
        <dbReference type="ARBA" id="ARBA00022630"/>
    </source>
</evidence>
<feature type="domain" description="Pyridoxamine 5'-phosphate oxidase N-terminal" evidence="12">
    <location>
        <begin position="41"/>
        <end position="155"/>
    </location>
</feature>
<comment type="cofactor">
    <cofactor evidence="9 11">
        <name>FMN</name>
        <dbReference type="ChEBI" id="CHEBI:58210"/>
    </cofactor>
    <text evidence="9 11">Binds 1 FMN per subunit.</text>
</comment>
<keyword evidence="6 9" id="KW-0288">FMN</keyword>
<keyword evidence="7 9" id="KW-0560">Oxidoreductase</keyword>
<proteinExistence type="inferred from homology"/>
<evidence type="ECO:0000256" key="1">
    <source>
        <dbReference type="ARBA" id="ARBA00004738"/>
    </source>
</evidence>
<keyword evidence="15" id="KW-1185">Reference proteome</keyword>
<dbReference type="GO" id="GO:0010181">
    <property type="term" value="F:FMN binding"/>
    <property type="evidence" value="ECO:0007669"/>
    <property type="project" value="UniProtKB-UniRule"/>
</dbReference>
<gene>
    <name evidence="9 14" type="primary">pdxH</name>
    <name evidence="14" type="ORF">LU635_09120</name>
</gene>
<evidence type="ECO:0000256" key="9">
    <source>
        <dbReference type="HAMAP-Rule" id="MF_01629"/>
    </source>
</evidence>